<dbReference type="SUPFAM" id="SSF48452">
    <property type="entry name" value="TPR-like"/>
    <property type="match status" value="1"/>
</dbReference>
<dbReference type="SMART" id="SM00028">
    <property type="entry name" value="TPR"/>
    <property type="match status" value="1"/>
</dbReference>
<dbReference type="PANTHER" id="PTHR45954">
    <property type="entry name" value="LD33695P"/>
    <property type="match status" value="1"/>
</dbReference>
<evidence type="ECO:0000256" key="4">
    <source>
        <dbReference type="PROSITE-ProRule" id="PRU00339"/>
    </source>
</evidence>
<dbReference type="Pfam" id="PF13424">
    <property type="entry name" value="TPR_12"/>
    <property type="match status" value="1"/>
</dbReference>
<dbReference type="AlphaFoldDB" id="A0A1L9QJX9"/>
<accession>A0A1L9QJX9</accession>
<protein>
    <submittedName>
        <fullName evidence="6">Uncharacterized protein</fullName>
    </submittedName>
</protein>
<evidence type="ECO:0000256" key="1">
    <source>
        <dbReference type="ARBA" id="ARBA00004496"/>
    </source>
</evidence>
<organism evidence="6 7">
    <name type="scientific">Roseofilum reptotaenium AO1-A</name>
    <dbReference type="NCBI Taxonomy" id="1925591"/>
    <lineage>
        <taxon>Bacteria</taxon>
        <taxon>Bacillati</taxon>
        <taxon>Cyanobacteriota</taxon>
        <taxon>Cyanophyceae</taxon>
        <taxon>Desertifilales</taxon>
        <taxon>Desertifilaceae</taxon>
        <taxon>Roseofilum</taxon>
    </lineage>
</organism>
<evidence type="ECO:0000313" key="6">
    <source>
        <dbReference type="EMBL" id="OJJ14674.1"/>
    </source>
</evidence>
<feature type="repeat" description="TPR" evidence="4">
    <location>
        <begin position="8"/>
        <end position="41"/>
    </location>
</feature>
<sequence length="136" mass="14843">MGNRQGEAASLGNLGNAYYLLGQYKRAINLHQQSLTIAQEIGDRQGEASSLGSLGILYDALVELYSRPGETDVQLADRFRQWCESRPSIAQAVTNKICTAAAGRTTSNPSAETVRKSDERLKSNTERLISSPLNKL</sequence>
<evidence type="ECO:0000256" key="5">
    <source>
        <dbReference type="SAM" id="MobiDB-lite"/>
    </source>
</evidence>
<dbReference type="InterPro" id="IPR011990">
    <property type="entry name" value="TPR-like_helical_dom_sf"/>
</dbReference>
<name>A0A1L9QJX9_9CYAN</name>
<dbReference type="GO" id="GO:0005938">
    <property type="term" value="C:cell cortex"/>
    <property type="evidence" value="ECO:0007669"/>
    <property type="project" value="TreeGrafter"/>
</dbReference>
<comment type="subcellular location">
    <subcellularLocation>
        <location evidence="1">Cytoplasm</location>
    </subcellularLocation>
</comment>
<feature type="compositionally biased region" description="Polar residues" evidence="5">
    <location>
        <begin position="126"/>
        <end position="136"/>
    </location>
</feature>
<feature type="compositionally biased region" description="Basic and acidic residues" evidence="5">
    <location>
        <begin position="113"/>
        <end position="125"/>
    </location>
</feature>
<dbReference type="Gene3D" id="1.25.40.10">
    <property type="entry name" value="Tetratricopeptide repeat domain"/>
    <property type="match status" value="1"/>
</dbReference>
<keyword evidence="2" id="KW-0963">Cytoplasm</keyword>
<dbReference type="EMBL" id="MLAW01000077">
    <property type="protein sequence ID" value="OJJ14674.1"/>
    <property type="molecule type" value="Genomic_DNA"/>
</dbReference>
<dbReference type="PANTHER" id="PTHR45954:SF1">
    <property type="entry name" value="LD33695P"/>
    <property type="match status" value="1"/>
</dbReference>
<evidence type="ECO:0000256" key="2">
    <source>
        <dbReference type="ARBA" id="ARBA00022490"/>
    </source>
</evidence>
<gene>
    <name evidence="6" type="ORF">BI308_24890</name>
</gene>
<comment type="caution">
    <text evidence="6">The sequence shown here is derived from an EMBL/GenBank/DDBJ whole genome shotgun (WGS) entry which is preliminary data.</text>
</comment>
<dbReference type="InterPro" id="IPR019734">
    <property type="entry name" value="TPR_rpt"/>
</dbReference>
<keyword evidence="7" id="KW-1185">Reference proteome</keyword>
<dbReference type="GO" id="GO:0001965">
    <property type="term" value="F:G-protein alpha-subunit binding"/>
    <property type="evidence" value="ECO:0007669"/>
    <property type="project" value="TreeGrafter"/>
</dbReference>
<proteinExistence type="predicted"/>
<keyword evidence="3" id="KW-0677">Repeat</keyword>
<reference evidence="6" key="1">
    <citation type="submission" date="2016-10" db="EMBL/GenBank/DDBJ databases">
        <title>CRISPR-Cas defence system in Roseofilum reptotaenium: evidence of a bacteriophage-cyanobacterium arms race in the coral black band disease.</title>
        <authorList>
            <person name="Buerger P."/>
            <person name="Wood-Charlson E.M."/>
            <person name="Weynberg K.D."/>
            <person name="Willis B."/>
            <person name="Van Oppen M.J."/>
        </authorList>
    </citation>
    <scope>NUCLEOTIDE SEQUENCE [LARGE SCALE GENOMIC DNA]</scope>
    <source>
        <strain evidence="6">AO1-A</strain>
    </source>
</reference>
<evidence type="ECO:0000313" key="7">
    <source>
        <dbReference type="Proteomes" id="UP000183940"/>
    </source>
</evidence>
<dbReference type="InterPro" id="IPR052386">
    <property type="entry name" value="GPSM"/>
</dbReference>
<dbReference type="GO" id="GO:0005092">
    <property type="term" value="F:GDP-dissociation inhibitor activity"/>
    <property type="evidence" value="ECO:0007669"/>
    <property type="project" value="TreeGrafter"/>
</dbReference>
<dbReference type="STRING" id="1925591.BI308_24890"/>
<keyword evidence="4" id="KW-0802">TPR repeat</keyword>
<evidence type="ECO:0000256" key="3">
    <source>
        <dbReference type="ARBA" id="ARBA00022737"/>
    </source>
</evidence>
<dbReference type="Proteomes" id="UP000183940">
    <property type="component" value="Unassembled WGS sequence"/>
</dbReference>
<dbReference type="PROSITE" id="PS50005">
    <property type="entry name" value="TPR"/>
    <property type="match status" value="1"/>
</dbReference>
<feature type="region of interest" description="Disordered" evidence="5">
    <location>
        <begin position="102"/>
        <end position="136"/>
    </location>
</feature>